<dbReference type="EMBL" id="JANBPU010000068">
    <property type="protein sequence ID" value="KAJ1917577.1"/>
    <property type="molecule type" value="Genomic_DNA"/>
</dbReference>
<feature type="compositionally biased region" description="Basic and acidic residues" evidence="1">
    <location>
        <begin position="234"/>
        <end position="252"/>
    </location>
</feature>
<dbReference type="AlphaFoldDB" id="A0A9W8A0X7"/>
<accession>A0A9W8A0X7</accession>
<evidence type="ECO:0000313" key="3">
    <source>
        <dbReference type="EMBL" id="KAJ1917577.1"/>
    </source>
</evidence>
<gene>
    <name evidence="3" type="ORF">H4219_003140</name>
</gene>
<reference evidence="3" key="1">
    <citation type="submission" date="2022-07" db="EMBL/GenBank/DDBJ databases">
        <title>Phylogenomic reconstructions and comparative analyses of Kickxellomycotina fungi.</title>
        <authorList>
            <person name="Reynolds N.K."/>
            <person name="Stajich J.E."/>
            <person name="Barry K."/>
            <person name="Grigoriev I.V."/>
            <person name="Crous P."/>
            <person name="Smith M.E."/>
        </authorList>
    </citation>
    <scope>NUCLEOTIDE SEQUENCE</scope>
    <source>
        <strain evidence="3">NBRC 100468</strain>
    </source>
</reference>
<comment type="caution">
    <text evidence="3">The sequence shown here is derived from an EMBL/GenBank/DDBJ whole genome shotgun (WGS) entry which is preliminary data.</text>
</comment>
<feature type="region of interest" description="Disordered" evidence="1">
    <location>
        <begin position="210"/>
        <end position="285"/>
    </location>
</feature>
<dbReference type="OrthoDB" id="2342176at2759"/>
<feature type="signal peptide" evidence="2">
    <location>
        <begin position="1"/>
        <end position="26"/>
    </location>
</feature>
<evidence type="ECO:0000256" key="2">
    <source>
        <dbReference type="SAM" id="SignalP"/>
    </source>
</evidence>
<dbReference type="PANTHER" id="PTHR36182:SF1">
    <property type="entry name" value="PROTEIN, PUTATIVE (AFU_ORTHOLOGUE AFUA_6G10930)-RELATED"/>
    <property type="match status" value="1"/>
</dbReference>
<keyword evidence="2" id="KW-0732">Signal</keyword>
<dbReference type="Gene3D" id="2.70.50.70">
    <property type="match status" value="1"/>
</dbReference>
<dbReference type="Proteomes" id="UP001150538">
    <property type="component" value="Unassembled WGS sequence"/>
</dbReference>
<organism evidence="3 4">
    <name type="scientific">Mycoemilia scoparia</name>
    <dbReference type="NCBI Taxonomy" id="417184"/>
    <lineage>
        <taxon>Eukaryota</taxon>
        <taxon>Fungi</taxon>
        <taxon>Fungi incertae sedis</taxon>
        <taxon>Zoopagomycota</taxon>
        <taxon>Kickxellomycotina</taxon>
        <taxon>Kickxellomycetes</taxon>
        <taxon>Kickxellales</taxon>
        <taxon>Kickxellaceae</taxon>
        <taxon>Mycoemilia</taxon>
    </lineage>
</organism>
<name>A0A9W8A0X7_9FUNG</name>
<evidence type="ECO:0008006" key="5">
    <source>
        <dbReference type="Google" id="ProtNLM"/>
    </source>
</evidence>
<evidence type="ECO:0000313" key="4">
    <source>
        <dbReference type="Proteomes" id="UP001150538"/>
    </source>
</evidence>
<sequence>MFNTTSHIAFTIVALLATSPISTVMGHMRILKPAPREGTTTDPAASLTNGDSKGLCQGLPKGSPIDVQAGNTLSLKFTDGSKNEGAAHGGGHCQFGVSYDGGETFVVVHDEFKHCFKKGPSSDNTPEVTNYDIELPADLPDGEAVFGWVWNNAIGNREFYMNCIDINVTGGGSGFTGPKMVYPNLNDNVTIDEFNGNYDTGMELYDGREEMTVGSGSGSDSGGAKGKSAGGSKGGDKASGSKEAGSSKEKVTNSEANSAAEEEEEKEEKDNQAESSYPPEVEERR</sequence>
<proteinExistence type="predicted"/>
<evidence type="ECO:0000256" key="1">
    <source>
        <dbReference type="SAM" id="MobiDB-lite"/>
    </source>
</evidence>
<feature type="compositionally biased region" description="Gly residues" evidence="1">
    <location>
        <begin position="215"/>
        <end position="233"/>
    </location>
</feature>
<keyword evidence="4" id="KW-1185">Reference proteome</keyword>
<dbReference type="PANTHER" id="PTHR36182">
    <property type="entry name" value="PROTEIN, PUTATIVE (AFU_ORTHOLOGUE AFUA_6G10930)-RELATED"/>
    <property type="match status" value="1"/>
</dbReference>
<protein>
    <recommendedName>
        <fullName evidence="5">Chitin-binding type-4 domain-containing protein</fullName>
    </recommendedName>
</protein>
<feature type="chain" id="PRO_5040800492" description="Chitin-binding type-4 domain-containing protein" evidence="2">
    <location>
        <begin position="27"/>
        <end position="285"/>
    </location>
</feature>